<evidence type="ECO:0000313" key="11">
    <source>
        <dbReference type="EMBL" id="KAK7066491.1"/>
    </source>
</evidence>
<dbReference type="PANTHER" id="PTHR12360">
    <property type="entry name" value="NUCLEAR TRANSCRIPTION FACTOR, X-BOX BINDING 1 NFX1"/>
    <property type="match status" value="1"/>
</dbReference>
<evidence type="ECO:0000256" key="4">
    <source>
        <dbReference type="ARBA" id="ARBA00022737"/>
    </source>
</evidence>
<dbReference type="GO" id="GO:0000981">
    <property type="term" value="F:DNA-binding transcription factor activity, RNA polymerase II-specific"/>
    <property type="evidence" value="ECO:0007669"/>
    <property type="project" value="TreeGrafter"/>
</dbReference>
<evidence type="ECO:0000256" key="7">
    <source>
        <dbReference type="ARBA" id="ARBA00023015"/>
    </source>
</evidence>
<name>A0AAN8WM48_HALRR</name>
<dbReference type="SMART" id="SM00438">
    <property type="entry name" value="ZnF_NFX"/>
    <property type="match status" value="7"/>
</dbReference>
<dbReference type="GO" id="GO:0000977">
    <property type="term" value="F:RNA polymerase II transcription regulatory region sequence-specific DNA binding"/>
    <property type="evidence" value="ECO:0007669"/>
    <property type="project" value="TreeGrafter"/>
</dbReference>
<feature type="domain" description="NF-X1-type" evidence="10">
    <location>
        <begin position="42"/>
        <end position="61"/>
    </location>
</feature>
<evidence type="ECO:0000256" key="1">
    <source>
        <dbReference type="ARBA" id="ARBA00004123"/>
    </source>
</evidence>
<dbReference type="Pfam" id="PF01422">
    <property type="entry name" value="zf-NF-X1"/>
    <property type="match status" value="6"/>
</dbReference>
<dbReference type="PANTHER" id="PTHR12360:SF12">
    <property type="entry name" value="TRANSCRIPTIONAL REPRESSOR NF-X1"/>
    <property type="match status" value="1"/>
</dbReference>
<evidence type="ECO:0000256" key="2">
    <source>
        <dbReference type="ARBA" id="ARBA00007269"/>
    </source>
</evidence>
<dbReference type="InterPro" id="IPR000967">
    <property type="entry name" value="Znf_NFX1"/>
</dbReference>
<evidence type="ECO:0000256" key="9">
    <source>
        <dbReference type="ARBA" id="ARBA00023242"/>
    </source>
</evidence>
<evidence type="ECO:0000256" key="8">
    <source>
        <dbReference type="ARBA" id="ARBA00023163"/>
    </source>
</evidence>
<comment type="similarity">
    <text evidence="2">Belongs to the NFX1 family.</text>
</comment>
<comment type="subcellular location">
    <subcellularLocation>
        <location evidence="1">Nucleus</location>
    </subcellularLocation>
</comment>
<keyword evidence="12" id="KW-1185">Reference proteome</keyword>
<keyword evidence="4" id="KW-0677">Repeat</keyword>
<evidence type="ECO:0000256" key="3">
    <source>
        <dbReference type="ARBA" id="ARBA00022723"/>
    </source>
</evidence>
<dbReference type="GO" id="GO:0008270">
    <property type="term" value="F:zinc ion binding"/>
    <property type="evidence" value="ECO:0007669"/>
    <property type="project" value="UniProtKB-KW"/>
</dbReference>
<keyword evidence="7" id="KW-0805">Transcription regulation</keyword>
<accession>A0AAN8WM48</accession>
<dbReference type="GO" id="GO:0000122">
    <property type="term" value="P:negative regulation of transcription by RNA polymerase II"/>
    <property type="evidence" value="ECO:0007669"/>
    <property type="project" value="TreeGrafter"/>
</dbReference>
<organism evidence="11 12">
    <name type="scientific">Halocaridina rubra</name>
    <name type="common">Hawaiian red shrimp</name>
    <dbReference type="NCBI Taxonomy" id="373956"/>
    <lineage>
        <taxon>Eukaryota</taxon>
        <taxon>Metazoa</taxon>
        <taxon>Ecdysozoa</taxon>
        <taxon>Arthropoda</taxon>
        <taxon>Crustacea</taxon>
        <taxon>Multicrustacea</taxon>
        <taxon>Malacostraca</taxon>
        <taxon>Eumalacostraca</taxon>
        <taxon>Eucarida</taxon>
        <taxon>Decapoda</taxon>
        <taxon>Pleocyemata</taxon>
        <taxon>Caridea</taxon>
        <taxon>Atyoidea</taxon>
        <taxon>Atyidae</taxon>
        <taxon>Halocaridina</taxon>
    </lineage>
</organism>
<keyword evidence="5" id="KW-0863">Zinc-finger</keyword>
<feature type="non-terminal residue" evidence="11">
    <location>
        <position position="421"/>
    </location>
</feature>
<dbReference type="Proteomes" id="UP001381693">
    <property type="component" value="Unassembled WGS sequence"/>
</dbReference>
<dbReference type="AlphaFoldDB" id="A0AAN8WM48"/>
<dbReference type="EMBL" id="JAXCGZ010019168">
    <property type="protein sequence ID" value="KAK7066491.1"/>
    <property type="molecule type" value="Genomic_DNA"/>
</dbReference>
<keyword evidence="3" id="KW-0479">Metal-binding</keyword>
<dbReference type="InterPro" id="IPR034078">
    <property type="entry name" value="NFX1_fam"/>
</dbReference>
<keyword evidence="8" id="KW-0804">Transcription</keyword>
<sequence length="421" mass="46469">MSFVFLTGCYCGKETQEIPCTIESFGIAHYECQNECSRVLECGNHKCKSKCHAGTCEQCERAVDAVLRCPCNKVPLDKIYERDGVPHRKTCSDSIPTCGQICGRQLKCGVPGSYHECQAMCHEGECPPCPLVTPVKCRCGSLDEDVSCSELTTKADEVRCKRSCKKMRECGRHKCSMKCCIEIDHLCTLICGRILTCGLHRCEDTCHRGNCRRCQETSFEELTCYCGAQVTYPPIPCGTKPPECTNPCSRPQRCGHAPTHNCHPEDDCPPCTILVDKLCFGKHKIMKSTPCYLKAMSCGQVCNKPLPCGQHHCQLVCHEQPCVPEGGSCPQKCLKSRESCGHPCGSLCHSGFCPDITCKEMVTITCECGNRSSLLKCSENDREYRALTTSLLASQMQNMNSGCSVDISEIFTATARPDKLK</sequence>
<feature type="domain" description="NF-X1-type" evidence="10">
    <location>
        <begin position="308"/>
        <end position="331"/>
    </location>
</feature>
<protein>
    <submittedName>
        <fullName evidence="11">Transcriptional repressor NF-X1</fullName>
    </submittedName>
</protein>
<feature type="domain" description="NF-X1-type" evidence="10">
    <location>
        <begin position="170"/>
        <end position="189"/>
    </location>
</feature>
<proteinExistence type="inferred from homology"/>
<feature type="domain" description="NF-X1-type" evidence="10">
    <location>
        <begin position="254"/>
        <end position="273"/>
    </location>
</feature>
<dbReference type="CDD" id="cd06008">
    <property type="entry name" value="NF-X1-zinc-finger"/>
    <property type="match status" value="3"/>
</dbReference>
<gene>
    <name evidence="11" type="primary">NFX1_2</name>
    <name evidence="11" type="ORF">SK128_010293</name>
</gene>
<keyword evidence="9" id="KW-0539">Nucleus</keyword>
<comment type="caution">
    <text evidence="11">The sequence shown here is derived from an EMBL/GenBank/DDBJ whole genome shotgun (WGS) entry which is preliminary data.</text>
</comment>
<dbReference type="GO" id="GO:0005634">
    <property type="term" value="C:nucleus"/>
    <property type="evidence" value="ECO:0007669"/>
    <property type="project" value="UniProtKB-SubCell"/>
</dbReference>
<feature type="domain" description="NF-X1-type" evidence="10">
    <location>
        <begin position="340"/>
        <end position="360"/>
    </location>
</feature>
<evidence type="ECO:0000256" key="6">
    <source>
        <dbReference type="ARBA" id="ARBA00022833"/>
    </source>
</evidence>
<feature type="domain" description="NF-X1-type" evidence="10">
    <location>
        <begin position="108"/>
        <end position="131"/>
    </location>
</feature>
<evidence type="ECO:0000256" key="5">
    <source>
        <dbReference type="ARBA" id="ARBA00022771"/>
    </source>
</evidence>
<feature type="domain" description="NF-X1-type" evidence="10">
    <location>
        <begin position="197"/>
        <end position="216"/>
    </location>
</feature>
<reference evidence="11 12" key="1">
    <citation type="submission" date="2023-11" db="EMBL/GenBank/DDBJ databases">
        <title>Halocaridina rubra genome assembly.</title>
        <authorList>
            <person name="Smith C."/>
        </authorList>
    </citation>
    <scope>NUCLEOTIDE SEQUENCE [LARGE SCALE GENOMIC DNA]</scope>
    <source>
        <strain evidence="11">EP-1</strain>
        <tissue evidence="11">Whole</tissue>
    </source>
</reference>
<evidence type="ECO:0000259" key="10">
    <source>
        <dbReference type="SMART" id="SM00438"/>
    </source>
</evidence>
<evidence type="ECO:0000313" key="12">
    <source>
        <dbReference type="Proteomes" id="UP001381693"/>
    </source>
</evidence>
<keyword evidence="6" id="KW-0862">Zinc</keyword>